<evidence type="ECO:0000259" key="4">
    <source>
        <dbReference type="Pfam" id="PF00263"/>
    </source>
</evidence>
<dbReference type="EMBL" id="WNKY01000067">
    <property type="protein sequence ID" value="MTV41722.1"/>
    <property type="molecule type" value="Genomic_DNA"/>
</dbReference>
<accession>A0A6L6PS92</accession>
<evidence type="ECO:0000256" key="2">
    <source>
        <dbReference type="ARBA" id="ARBA00022729"/>
    </source>
</evidence>
<name>A0A6L6PS92_9BURK</name>
<dbReference type="Pfam" id="PF07655">
    <property type="entry name" value="Secretin_N_2"/>
    <property type="match status" value="1"/>
</dbReference>
<evidence type="ECO:0000313" key="7">
    <source>
        <dbReference type="Proteomes" id="UP000475582"/>
    </source>
</evidence>
<gene>
    <name evidence="6" type="ORF">GM676_29645</name>
</gene>
<dbReference type="InterPro" id="IPR050810">
    <property type="entry name" value="Bact_Secretion_Sys_Channel"/>
</dbReference>
<dbReference type="NCBIfam" id="TIGR02520">
    <property type="entry name" value="pilus_B_mal_scr"/>
    <property type="match status" value="1"/>
</dbReference>
<evidence type="ECO:0000259" key="5">
    <source>
        <dbReference type="Pfam" id="PF07655"/>
    </source>
</evidence>
<organism evidence="6 7">
    <name type="scientific">Duganella radicis</name>
    <dbReference type="NCBI Taxonomy" id="551988"/>
    <lineage>
        <taxon>Bacteria</taxon>
        <taxon>Pseudomonadati</taxon>
        <taxon>Pseudomonadota</taxon>
        <taxon>Betaproteobacteria</taxon>
        <taxon>Burkholderiales</taxon>
        <taxon>Oxalobacteraceae</taxon>
        <taxon>Telluria group</taxon>
        <taxon>Duganella</taxon>
    </lineage>
</organism>
<dbReference type="InterPro" id="IPR011514">
    <property type="entry name" value="Secretin_N_2"/>
</dbReference>
<evidence type="ECO:0000313" key="6">
    <source>
        <dbReference type="EMBL" id="MTV41722.1"/>
    </source>
</evidence>
<proteinExistence type="predicted"/>
<dbReference type="InterPro" id="IPR013359">
    <property type="entry name" value="Pilus_4B_PilN"/>
</dbReference>
<dbReference type="PANTHER" id="PTHR30332">
    <property type="entry name" value="PROBABLE GENERAL SECRETION PATHWAY PROTEIN D"/>
    <property type="match status" value="1"/>
</dbReference>
<evidence type="ECO:0000256" key="3">
    <source>
        <dbReference type="ARBA" id="ARBA00023136"/>
    </source>
</evidence>
<feature type="domain" description="Secretin N-terminal" evidence="5">
    <location>
        <begin position="64"/>
        <end position="156"/>
    </location>
</feature>
<evidence type="ECO:0000256" key="1">
    <source>
        <dbReference type="ARBA" id="ARBA00004370"/>
    </source>
</evidence>
<dbReference type="Pfam" id="PF00263">
    <property type="entry name" value="Secretin"/>
    <property type="match status" value="1"/>
</dbReference>
<feature type="domain" description="Type II/III secretion system secretin-like" evidence="4">
    <location>
        <begin position="252"/>
        <end position="389"/>
    </location>
</feature>
<dbReference type="OrthoDB" id="6638496at2"/>
<comment type="subcellular location">
    <subcellularLocation>
        <location evidence="1">Membrane</location>
    </subcellularLocation>
</comment>
<dbReference type="GO" id="GO:0009306">
    <property type="term" value="P:protein secretion"/>
    <property type="evidence" value="ECO:0007669"/>
    <property type="project" value="InterPro"/>
</dbReference>
<protein>
    <submittedName>
        <fullName evidence="6">PilN family type IVB pilus formation outer membrane protein</fullName>
    </submittedName>
</protein>
<dbReference type="GO" id="GO:0019867">
    <property type="term" value="C:outer membrane"/>
    <property type="evidence" value="ECO:0007669"/>
    <property type="project" value="InterPro"/>
</dbReference>
<dbReference type="GO" id="GO:0009297">
    <property type="term" value="P:pilus assembly"/>
    <property type="evidence" value="ECO:0007669"/>
    <property type="project" value="InterPro"/>
</dbReference>
<keyword evidence="3" id="KW-0472">Membrane</keyword>
<dbReference type="InterPro" id="IPR004846">
    <property type="entry name" value="T2SS/T3SS_dom"/>
</dbReference>
<keyword evidence="2" id="KW-0732">Signal</keyword>
<dbReference type="Proteomes" id="UP000475582">
    <property type="component" value="Unassembled WGS sequence"/>
</dbReference>
<sequence length="421" mass="43197">PGMPGAPRPGAGSAGYASPGAANAPVRIYYPSGNFKGLLDNAAARFGVSWKYADGAIHFYHTETRTFQISTLPGDSTFTATVASGAASTGGVSSGGAAGGGGGGGAGATGGTGGGVTANNSQNTAVASRLSVYGSIESGVKAMLTAYGKVVVSPATGSITVVDTPDSLARIATYIENENKTLSRQVVINVTVLSVTLSDSDDYGIRWDLVYNNLKQTYGLASGMPAGVDDGQLKVGIIGNSRFASSTAVINALSKQGKVRRQTTASVITLNNQPVPLQVAKQTSYLQSSQTTVVAQVGTTTTLVPGSVTSGFNMSILPHVLNNGTVLLQFSTDISALRQIRQVQSGASRIESPEIDTRNFLQRVSLKSNETLIISGFEQTDDKLDRQGVGDPRNPALGGGFEAGASKETIVILITPTTLGL</sequence>
<dbReference type="AlphaFoldDB" id="A0A6L6PS92"/>
<dbReference type="RefSeq" id="WP_155468092.1">
    <property type="nucleotide sequence ID" value="NZ_WNKY01000067.1"/>
</dbReference>
<keyword evidence="7" id="KW-1185">Reference proteome</keyword>
<comment type="caution">
    <text evidence="6">The sequence shown here is derived from an EMBL/GenBank/DDBJ whole genome shotgun (WGS) entry which is preliminary data.</text>
</comment>
<feature type="non-terminal residue" evidence="6">
    <location>
        <position position="1"/>
    </location>
</feature>
<dbReference type="PANTHER" id="PTHR30332:SF24">
    <property type="entry name" value="SECRETIN GSPD-RELATED"/>
    <property type="match status" value="1"/>
</dbReference>
<reference evidence="6 7" key="1">
    <citation type="submission" date="2019-11" db="EMBL/GenBank/DDBJ databases">
        <title>Type strains purchased from KCTC, JCM and DSMZ.</title>
        <authorList>
            <person name="Lu H."/>
        </authorList>
    </citation>
    <scope>NUCLEOTIDE SEQUENCE [LARGE SCALE GENOMIC DNA]</scope>
    <source>
        <strain evidence="6 7">KCTC 22382</strain>
    </source>
</reference>